<comment type="caution">
    <text evidence="1">The sequence shown here is derived from an EMBL/GenBank/DDBJ whole genome shotgun (WGS) entry which is preliminary data.</text>
</comment>
<keyword evidence="2" id="KW-1185">Reference proteome</keyword>
<name>A0A916XA26_9ACTN</name>
<dbReference type="RefSeq" id="WP_188671018.1">
    <property type="nucleotide sequence ID" value="NZ_BMJH01000001.1"/>
</dbReference>
<accession>A0A916XA26</accession>
<evidence type="ECO:0000313" key="2">
    <source>
        <dbReference type="Proteomes" id="UP000641514"/>
    </source>
</evidence>
<organism evidence="1 2">
    <name type="scientific">Hoyosella rhizosphaerae</name>
    <dbReference type="NCBI Taxonomy" id="1755582"/>
    <lineage>
        <taxon>Bacteria</taxon>
        <taxon>Bacillati</taxon>
        <taxon>Actinomycetota</taxon>
        <taxon>Actinomycetes</taxon>
        <taxon>Mycobacteriales</taxon>
        <taxon>Hoyosellaceae</taxon>
        <taxon>Hoyosella</taxon>
    </lineage>
</organism>
<dbReference type="AlphaFoldDB" id="A0A916XA26"/>
<dbReference type="EMBL" id="BMJH01000001">
    <property type="protein sequence ID" value="GGC58609.1"/>
    <property type="molecule type" value="Genomic_DNA"/>
</dbReference>
<proteinExistence type="predicted"/>
<gene>
    <name evidence="1" type="ORF">GCM10011410_08890</name>
</gene>
<dbReference type="Proteomes" id="UP000641514">
    <property type="component" value="Unassembled WGS sequence"/>
</dbReference>
<reference evidence="1" key="2">
    <citation type="submission" date="2020-09" db="EMBL/GenBank/DDBJ databases">
        <authorList>
            <person name="Sun Q."/>
            <person name="Zhou Y."/>
        </authorList>
    </citation>
    <scope>NUCLEOTIDE SEQUENCE</scope>
    <source>
        <strain evidence="1">CGMCC 1.15478</strain>
    </source>
</reference>
<reference evidence="1" key="1">
    <citation type="journal article" date="2014" name="Int. J. Syst. Evol. Microbiol.">
        <title>Complete genome sequence of Corynebacterium casei LMG S-19264T (=DSM 44701T), isolated from a smear-ripened cheese.</title>
        <authorList>
            <consortium name="US DOE Joint Genome Institute (JGI-PGF)"/>
            <person name="Walter F."/>
            <person name="Albersmeier A."/>
            <person name="Kalinowski J."/>
            <person name="Ruckert C."/>
        </authorList>
    </citation>
    <scope>NUCLEOTIDE SEQUENCE</scope>
    <source>
        <strain evidence="1">CGMCC 1.15478</strain>
    </source>
</reference>
<protein>
    <submittedName>
        <fullName evidence="1">Uncharacterized protein</fullName>
    </submittedName>
</protein>
<sequence length="269" mass="28340">MSSPSATLAVWGSSWLNGHSAPDDVIDALHQWAPLHFITVGERVTHAPAMDSWAEESDGSAMHLLRLLRHVCGTTSAISVVLPAPGDARGLPPGTAFSAAAFSEGEAVILHSDTESMGLVPSAEGDEGLSWCIFPLEQAAPLVQPHPLGEAEYLLRTATRDAAAALGTLEFTDLAGPGDVRPLIVEALADLSTFRYPDSIPPRAARVFDSANEIDAILRVADDHSPLGSLTATGATAREDVLRPLRTAVREARLAAIYACADAGRRRGI</sequence>
<evidence type="ECO:0000313" key="1">
    <source>
        <dbReference type="EMBL" id="GGC58609.1"/>
    </source>
</evidence>